<name>A0A2Z7BAA8_9LAMI</name>
<reference evidence="2 3" key="1">
    <citation type="journal article" date="2015" name="Proc. Natl. Acad. Sci. U.S.A.">
        <title>The resurrection genome of Boea hygrometrica: A blueprint for survival of dehydration.</title>
        <authorList>
            <person name="Xiao L."/>
            <person name="Yang G."/>
            <person name="Zhang L."/>
            <person name="Yang X."/>
            <person name="Zhao S."/>
            <person name="Ji Z."/>
            <person name="Zhou Q."/>
            <person name="Hu M."/>
            <person name="Wang Y."/>
            <person name="Chen M."/>
            <person name="Xu Y."/>
            <person name="Jin H."/>
            <person name="Xiao X."/>
            <person name="Hu G."/>
            <person name="Bao F."/>
            <person name="Hu Y."/>
            <person name="Wan P."/>
            <person name="Li L."/>
            <person name="Deng X."/>
            <person name="Kuang T."/>
            <person name="Xiang C."/>
            <person name="Zhu J.K."/>
            <person name="Oliver M.J."/>
            <person name="He Y."/>
        </authorList>
    </citation>
    <scope>NUCLEOTIDE SEQUENCE [LARGE SCALE GENOMIC DNA]</scope>
    <source>
        <strain evidence="3">cv. XS01</strain>
    </source>
</reference>
<sequence length="316" mass="35177">MSSWTKSSVSLGKLRETQKPLNDKSGLGFSFGERSSEGTCTQSDLADDKFKKMNFVKASVRHNAYESVKYDDQTTGKLNHKVKTGIGYIKPENSKSSWLKNILEKDKAKAGPKSSVLNQQRRGSTKDKSVWLSGLTGSNAWRVLCRNLLDFSDLSEIWVVAKRCRFGLRGLSDGLGPAQRARVQRMNIQFIVGIRIRPPVRQRKNKILENREAINTKNNSTCINIHRVFQACYLAGTCAWLQPVFQEPGASRLIAVVTSIRSTTRSETPSSDCTRSPDEISTIGFSTSNWPEQISGDDRRRAAAATAWRREGGGDA</sequence>
<dbReference type="AlphaFoldDB" id="A0A2Z7BAA8"/>
<evidence type="ECO:0000313" key="2">
    <source>
        <dbReference type="EMBL" id="KZV31222.1"/>
    </source>
</evidence>
<evidence type="ECO:0000256" key="1">
    <source>
        <dbReference type="SAM" id="MobiDB-lite"/>
    </source>
</evidence>
<accession>A0A2Z7BAA8</accession>
<feature type="compositionally biased region" description="Polar residues" evidence="1">
    <location>
        <begin position="265"/>
        <end position="274"/>
    </location>
</feature>
<protein>
    <submittedName>
        <fullName evidence="2">EH domain-containing protein 1-like</fullName>
    </submittedName>
</protein>
<feature type="region of interest" description="Disordered" evidence="1">
    <location>
        <begin position="1"/>
        <end position="42"/>
    </location>
</feature>
<proteinExistence type="predicted"/>
<organism evidence="2 3">
    <name type="scientific">Dorcoceras hygrometricum</name>
    <dbReference type="NCBI Taxonomy" id="472368"/>
    <lineage>
        <taxon>Eukaryota</taxon>
        <taxon>Viridiplantae</taxon>
        <taxon>Streptophyta</taxon>
        <taxon>Embryophyta</taxon>
        <taxon>Tracheophyta</taxon>
        <taxon>Spermatophyta</taxon>
        <taxon>Magnoliopsida</taxon>
        <taxon>eudicotyledons</taxon>
        <taxon>Gunneridae</taxon>
        <taxon>Pentapetalae</taxon>
        <taxon>asterids</taxon>
        <taxon>lamiids</taxon>
        <taxon>Lamiales</taxon>
        <taxon>Gesneriaceae</taxon>
        <taxon>Didymocarpoideae</taxon>
        <taxon>Trichosporeae</taxon>
        <taxon>Loxocarpinae</taxon>
        <taxon>Dorcoceras</taxon>
    </lineage>
</organism>
<feature type="compositionally biased region" description="Polar residues" evidence="1">
    <location>
        <begin position="1"/>
        <end position="10"/>
    </location>
</feature>
<evidence type="ECO:0000313" key="3">
    <source>
        <dbReference type="Proteomes" id="UP000250235"/>
    </source>
</evidence>
<feature type="compositionally biased region" description="Polar residues" evidence="1">
    <location>
        <begin position="283"/>
        <end position="292"/>
    </location>
</feature>
<dbReference type="Proteomes" id="UP000250235">
    <property type="component" value="Unassembled WGS sequence"/>
</dbReference>
<feature type="compositionally biased region" description="Basic and acidic residues" evidence="1">
    <location>
        <begin position="13"/>
        <end position="22"/>
    </location>
</feature>
<keyword evidence="3" id="KW-1185">Reference proteome</keyword>
<dbReference type="EMBL" id="KV007625">
    <property type="protein sequence ID" value="KZV31222.1"/>
    <property type="molecule type" value="Genomic_DNA"/>
</dbReference>
<feature type="region of interest" description="Disordered" evidence="1">
    <location>
        <begin position="265"/>
        <end position="316"/>
    </location>
</feature>
<gene>
    <name evidence="2" type="ORF">F511_09416</name>
</gene>